<feature type="region of interest" description="Disordered" evidence="1">
    <location>
        <begin position="103"/>
        <end position="126"/>
    </location>
</feature>
<evidence type="ECO:0000256" key="2">
    <source>
        <dbReference type="SAM" id="Phobius"/>
    </source>
</evidence>
<name>A0A7C5PA38_THELI</name>
<reference evidence="3" key="1">
    <citation type="journal article" date="2020" name="mSystems">
        <title>Genome- and Community-Level Interaction Insights into Carbon Utilization and Element Cycling Functions of Hydrothermarchaeota in Hydrothermal Sediment.</title>
        <authorList>
            <person name="Zhou Z."/>
            <person name="Liu Y."/>
            <person name="Xu W."/>
            <person name="Pan J."/>
            <person name="Luo Z.H."/>
            <person name="Li M."/>
        </authorList>
    </citation>
    <scope>NUCLEOTIDE SEQUENCE [LARGE SCALE GENOMIC DNA]</scope>
    <source>
        <strain evidence="3">HyVt-93</strain>
    </source>
</reference>
<feature type="compositionally biased region" description="Basic and acidic residues" evidence="1">
    <location>
        <begin position="107"/>
        <end position="124"/>
    </location>
</feature>
<gene>
    <name evidence="3" type="ORF">ENL40_07620</name>
</gene>
<evidence type="ECO:0000256" key="1">
    <source>
        <dbReference type="SAM" id="MobiDB-lite"/>
    </source>
</evidence>
<dbReference type="EMBL" id="DRTU01000304">
    <property type="protein sequence ID" value="HHI01310.1"/>
    <property type="molecule type" value="Genomic_DNA"/>
</dbReference>
<protein>
    <submittedName>
        <fullName evidence="3">Uncharacterized protein</fullName>
    </submittedName>
</protein>
<dbReference type="AlphaFoldDB" id="A0A7C5PA38"/>
<sequence>MNINTTYYSRELIKLFFGEKFWEENIKEPTDLTPLIGAIGHEHIIHGYVPVTINLEEAQKKAQAEGKSLEEVIKEVIDAIRMVIPENVTIVVPVEKPVMATPLVGLPEEKNNQETPPETDKGTENSEQSTAIYLLPIIALIAFILLMKKR</sequence>
<keyword evidence="2" id="KW-0812">Transmembrane</keyword>
<comment type="caution">
    <text evidence="3">The sequence shown here is derived from an EMBL/GenBank/DDBJ whole genome shotgun (WGS) entry which is preliminary data.</text>
</comment>
<feature type="transmembrane region" description="Helical" evidence="2">
    <location>
        <begin position="130"/>
        <end position="147"/>
    </location>
</feature>
<accession>A0A7C5PA38</accession>
<keyword evidence="2" id="KW-1133">Transmembrane helix</keyword>
<dbReference type="Proteomes" id="UP000886217">
    <property type="component" value="Unassembled WGS sequence"/>
</dbReference>
<keyword evidence="2" id="KW-0472">Membrane</keyword>
<proteinExistence type="predicted"/>
<evidence type="ECO:0000313" key="3">
    <source>
        <dbReference type="EMBL" id="HHI01310.1"/>
    </source>
</evidence>
<organism evidence="3">
    <name type="scientific">Thermococcus litoralis</name>
    <dbReference type="NCBI Taxonomy" id="2265"/>
    <lineage>
        <taxon>Archaea</taxon>
        <taxon>Methanobacteriati</taxon>
        <taxon>Methanobacteriota</taxon>
        <taxon>Thermococci</taxon>
        <taxon>Thermococcales</taxon>
        <taxon>Thermococcaceae</taxon>
        <taxon>Thermococcus</taxon>
    </lineage>
</organism>